<dbReference type="Pfam" id="PF04571">
    <property type="entry name" value="Lipin_N"/>
    <property type="match status" value="1"/>
</dbReference>
<dbReference type="InterPro" id="IPR007651">
    <property type="entry name" value="Lipin_N"/>
</dbReference>
<dbReference type="GO" id="GO:0008195">
    <property type="term" value="F:phosphatidate phosphatase activity"/>
    <property type="evidence" value="ECO:0007669"/>
    <property type="project" value="TreeGrafter"/>
</dbReference>
<dbReference type="Gene3D" id="3.40.50.1000">
    <property type="entry name" value="HAD superfamily/HAD-like"/>
    <property type="match status" value="1"/>
</dbReference>
<accession>A0A1R2CMK1</accession>
<evidence type="ECO:0000313" key="5">
    <source>
        <dbReference type="Proteomes" id="UP000187209"/>
    </source>
</evidence>
<dbReference type="InterPro" id="IPR023214">
    <property type="entry name" value="HAD_sf"/>
</dbReference>
<name>A0A1R2CMK1_9CILI</name>
<evidence type="ECO:0000313" key="4">
    <source>
        <dbReference type="EMBL" id="OMJ90238.1"/>
    </source>
</evidence>
<dbReference type="InterPro" id="IPR036412">
    <property type="entry name" value="HAD-like_sf"/>
</dbReference>
<organism evidence="4 5">
    <name type="scientific">Stentor coeruleus</name>
    <dbReference type="NCBI Taxonomy" id="5963"/>
    <lineage>
        <taxon>Eukaryota</taxon>
        <taxon>Sar</taxon>
        <taxon>Alveolata</taxon>
        <taxon>Ciliophora</taxon>
        <taxon>Postciliodesmatophora</taxon>
        <taxon>Heterotrichea</taxon>
        <taxon>Heterotrichida</taxon>
        <taxon>Stentoridae</taxon>
        <taxon>Stentor</taxon>
    </lineage>
</organism>
<dbReference type="Proteomes" id="UP000187209">
    <property type="component" value="Unassembled WGS sequence"/>
</dbReference>
<dbReference type="PANTHER" id="PTHR12181:SF12">
    <property type="entry name" value="PHOSPHATIDATE PHOSPHATASE"/>
    <property type="match status" value="1"/>
</dbReference>
<protein>
    <recommendedName>
        <fullName evidence="3">LNS2/PITP domain-containing protein</fullName>
    </recommendedName>
</protein>
<sequence length="446" mass="50487">MRNVYIGLKHTFNPSKKDVSAVMDVIAIENADGSLGSTPFFVHFGMFHLLDSNSQLVDVYCNGKATGLRMILDDNGVAKFQRENVIEAELLRISSMPIPQHRDSTGLEISLEKEVSMKNRLPLSNEDKQLLEEIAKEQEQEENNSDSSEEESKLSFSISIERDKSENPEGQEKVGEFSKTNEIAPNKIEEDQCSNRLSITSSGEEVSRPRRNSFFTTDPSTEFDKILTTDELKILGLNPGLNIAHFVIRSNPKVYLPCKIYLWRSDSKIVISDIDGTLTKSDLLGHIFYYLGKDWTRGSAVYFFNLLMERGYHIIYLTARSLSQIESTRTYLNTIKQDERRLPDGPLMMNPSGVLKALASELAKKSKEFKERILNEIKSLFPEDYFPFYSGVGNRSGDADAYAAVGIPRDRIFIINKKGKEKGDFISINNFKDSRLPIESLFGNLN</sequence>
<feature type="domain" description="LNS2/PITP" evidence="3">
    <location>
        <begin position="269"/>
        <end position="424"/>
    </location>
</feature>
<feature type="region of interest" description="Disordered" evidence="2">
    <location>
        <begin position="136"/>
        <end position="189"/>
    </location>
</feature>
<reference evidence="4 5" key="1">
    <citation type="submission" date="2016-11" db="EMBL/GenBank/DDBJ databases">
        <title>The macronuclear genome of Stentor coeruleus: a giant cell with tiny introns.</title>
        <authorList>
            <person name="Slabodnick M."/>
            <person name="Ruby J.G."/>
            <person name="Reiff S.B."/>
            <person name="Swart E.C."/>
            <person name="Gosai S."/>
            <person name="Prabakaran S."/>
            <person name="Witkowska E."/>
            <person name="Larue G.E."/>
            <person name="Fisher S."/>
            <person name="Freeman R.M."/>
            <person name="Gunawardena J."/>
            <person name="Chu W."/>
            <person name="Stover N.A."/>
            <person name="Gregory B.D."/>
            <person name="Nowacki M."/>
            <person name="Derisi J."/>
            <person name="Roy S.W."/>
            <person name="Marshall W.F."/>
            <person name="Sood P."/>
        </authorList>
    </citation>
    <scope>NUCLEOTIDE SEQUENCE [LARGE SCALE GENOMIC DNA]</scope>
    <source>
        <strain evidence="4">WM001</strain>
    </source>
</reference>
<feature type="compositionally biased region" description="Basic and acidic residues" evidence="2">
    <location>
        <begin position="160"/>
        <end position="176"/>
    </location>
</feature>
<dbReference type="OrthoDB" id="4567at2759"/>
<evidence type="ECO:0000256" key="1">
    <source>
        <dbReference type="ARBA" id="ARBA00005476"/>
    </source>
</evidence>
<evidence type="ECO:0000256" key="2">
    <source>
        <dbReference type="SAM" id="MobiDB-lite"/>
    </source>
</evidence>
<evidence type="ECO:0000259" key="3">
    <source>
        <dbReference type="SMART" id="SM00775"/>
    </source>
</evidence>
<dbReference type="InterPro" id="IPR031315">
    <property type="entry name" value="LNS2/PITP"/>
</dbReference>
<dbReference type="AlphaFoldDB" id="A0A1R2CMK1"/>
<comment type="caution">
    <text evidence="4">The sequence shown here is derived from an EMBL/GenBank/DDBJ whole genome shotgun (WGS) entry which is preliminary data.</text>
</comment>
<keyword evidence="5" id="KW-1185">Reference proteome</keyword>
<dbReference type="SUPFAM" id="SSF56784">
    <property type="entry name" value="HAD-like"/>
    <property type="match status" value="1"/>
</dbReference>
<dbReference type="Pfam" id="PF08235">
    <property type="entry name" value="LNS2"/>
    <property type="match status" value="1"/>
</dbReference>
<dbReference type="InterPro" id="IPR026058">
    <property type="entry name" value="LIPIN"/>
</dbReference>
<gene>
    <name evidence="4" type="ORF">SteCoe_7440</name>
</gene>
<comment type="similarity">
    <text evidence="1">Belongs to the lipin family.</text>
</comment>
<dbReference type="EMBL" id="MPUH01000107">
    <property type="protein sequence ID" value="OMJ90238.1"/>
    <property type="molecule type" value="Genomic_DNA"/>
</dbReference>
<dbReference type="SMART" id="SM00775">
    <property type="entry name" value="LNS2"/>
    <property type="match status" value="1"/>
</dbReference>
<feature type="compositionally biased region" description="Acidic residues" evidence="2">
    <location>
        <begin position="139"/>
        <end position="149"/>
    </location>
</feature>
<dbReference type="PANTHER" id="PTHR12181">
    <property type="entry name" value="LIPIN"/>
    <property type="match status" value="1"/>
</dbReference>
<proteinExistence type="inferred from homology"/>
<dbReference type="InterPro" id="IPR013209">
    <property type="entry name" value="LNS2"/>
</dbReference>